<reference evidence="6" key="1">
    <citation type="journal article" date="2019" name="Int. J. Syst. Evol. Microbiol.">
        <title>The Global Catalogue of Microorganisms (GCM) 10K type strain sequencing project: providing services to taxonomists for standard genome sequencing and annotation.</title>
        <authorList>
            <consortium name="The Broad Institute Genomics Platform"/>
            <consortium name="The Broad Institute Genome Sequencing Center for Infectious Disease"/>
            <person name="Wu L."/>
            <person name="Ma J."/>
        </authorList>
    </citation>
    <scope>NUCLEOTIDE SEQUENCE [LARGE SCALE GENOMIC DNA]</scope>
    <source>
        <strain evidence="6">CGMCC 4.1469</strain>
    </source>
</reference>
<sequence length="254" mass="24876">MNTSRLIGRAVTVAAVVAGSLSLAVPAFAHVEVESESAQALATDATITFTAEAESTTAGLAKFQVVLPEGIAPADVALADAPAGWTLTPTADGYTVGGPALAPGKDGVYKITVKQLPNAEELVFKTLETYSDGRIDRWIELPKAGTKPEHPAPTLKLSAAAPGATPIGTPSAAPTSAAPSAAASASVAPSAPASPSTSAAAAGAPSVTASPSTAATASSSDSSSAAPIAVGAAVVVVLAAGGAWWWRRKRTGAA</sequence>
<accession>A0ABW1FC00</accession>
<keyword evidence="2" id="KW-0472">Membrane</keyword>
<feature type="signal peptide" evidence="3">
    <location>
        <begin position="1"/>
        <end position="29"/>
    </location>
</feature>
<proteinExistence type="predicted"/>
<protein>
    <submittedName>
        <fullName evidence="5">DUF1775 domain-containing protein</fullName>
    </submittedName>
</protein>
<comment type="caution">
    <text evidence="5">The sequence shown here is derived from an EMBL/GenBank/DDBJ whole genome shotgun (WGS) entry which is preliminary data.</text>
</comment>
<dbReference type="Proteomes" id="UP001596067">
    <property type="component" value="Unassembled WGS sequence"/>
</dbReference>
<dbReference type="Gene3D" id="2.60.40.2230">
    <property type="entry name" value="Uncharacterised protein YcnI-like PF07987, DUF1775"/>
    <property type="match status" value="1"/>
</dbReference>
<organism evidence="5 6">
    <name type="scientific">Kitasatospora aburaviensis</name>
    <dbReference type="NCBI Taxonomy" id="67265"/>
    <lineage>
        <taxon>Bacteria</taxon>
        <taxon>Bacillati</taxon>
        <taxon>Actinomycetota</taxon>
        <taxon>Actinomycetes</taxon>
        <taxon>Kitasatosporales</taxon>
        <taxon>Streptomycetaceae</taxon>
        <taxon>Kitasatospora</taxon>
    </lineage>
</organism>
<evidence type="ECO:0000313" key="5">
    <source>
        <dbReference type="EMBL" id="MFC5890528.1"/>
    </source>
</evidence>
<evidence type="ECO:0000259" key="4">
    <source>
        <dbReference type="Pfam" id="PF07987"/>
    </source>
</evidence>
<dbReference type="Pfam" id="PF07987">
    <property type="entry name" value="DUF1775"/>
    <property type="match status" value="1"/>
</dbReference>
<keyword evidence="6" id="KW-1185">Reference proteome</keyword>
<dbReference type="InterPro" id="IPR038507">
    <property type="entry name" value="YcnI-like_sf"/>
</dbReference>
<feature type="chain" id="PRO_5045771385" evidence="3">
    <location>
        <begin position="30"/>
        <end position="254"/>
    </location>
</feature>
<keyword evidence="2" id="KW-1133">Transmembrane helix</keyword>
<feature type="compositionally biased region" description="Low complexity" evidence="1">
    <location>
        <begin position="158"/>
        <end position="222"/>
    </location>
</feature>
<dbReference type="InterPro" id="IPR012533">
    <property type="entry name" value="YcnI-copper_dom"/>
</dbReference>
<dbReference type="EMBL" id="JBHSOD010000085">
    <property type="protein sequence ID" value="MFC5890528.1"/>
    <property type="molecule type" value="Genomic_DNA"/>
</dbReference>
<keyword evidence="3" id="KW-0732">Signal</keyword>
<evidence type="ECO:0000313" key="6">
    <source>
        <dbReference type="Proteomes" id="UP001596067"/>
    </source>
</evidence>
<keyword evidence="2" id="KW-0812">Transmembrane</keyword>
<evidence type="ECO:0000256" key="2">
    <source>
        <dbReference type="SAM" id="Phobius"/>
    </source>
</evidence>
<feature type="domain" description="YncI copper-binding" evidence="4">
    <location>
        <begin position="95"/>
        <end position="157"/>
    </location>
</feature>
<name>A0ABW1FC00_9ACTN</name>
<dbReference type="RefSeq" id="WP_313761926.1">
    <property type="nucleotide sequence ID" value="NZ_BAAAVH010000004.1"/>
</dbReference>
<gene>
    <name evidence="5" type="ORF">ACFP0N_36810</name>
</gene>
<evidence type="ECO:0000256" key="1">
    <source>
        <dbReference type="SAM" id="MobiDB-lite"/>
    </source>
</evidence>
<evidence type="ECO:0000256" key="3">
    <source>
        <dbReference type="SAM" id="SignalP"/>
    </source>
</evidence>
<feature type="region of interest" description="Disordered" evidence="1">
    <location>
        <begin position="143"/>
        <end position="222"/>
    </location>
</feature>
<feature type="transmembrane region" description="Helical" evidence="2">
    <location>
        <begin position="225"/>
        <end position="246"/>
    </location>
</feature>